<dbReference type="EMBL" id="PKPP01002327">
    <property type="protein sequence ID" value="PWA75981.1"/>
    <property type="molecule type" value="Genomic_DNA"/>
</dbReference>
<feature type="compositionally biased region" description="Polar residues" evidence="1">
    <location>
        <begin position="336"/>
        <end position="358"/>
    </location>
</feature>
<dbReference type="AlphaFoldDB" id="A0A2U1NR72"/>
<dbReference type="Gene3D" id="1.10.3970.10">
    <property type="entry name" value="BSD domain"/>
    <property type="match status" value="1"/>
</dbReference>
<evidence type="ECO:0000256" key="1">
    <source>
        <dbReference type="SAM" id="MobiDB-lite"/>
    </source>
</evidence>
<feature type="region of interest" description="Disordered" evidence="1">
    <location>
        <begin position="215"/>
        <end position="236"/>
    </location>
</feature>
<feature type="region of interest" description="Disordered" evidence="1">
    <location>
        <begin position="303"/>
        <end position="371"/>
    </location>
</feature>
<feature type="domain" description="BSD" evidence="2">
    <location>
        <begin position="134"/>
        <end position="186"/>
    </location>
</feature>
<comment type="caution">
    <text evidence="3">The sequence shown here is derived from an EMBL/GenBank/DDBJ whole genome shotgun (WGS) entry which is preliminary data.</text>
</comment>
<dbReference type="InterPro" id="IPR035925">
    <property type="entry name" value="BSD_dom_sf"/>
</dbReference>
<keyword evidence="4" id="KW-1185">Reference proteome</keyword>
<feature type="compositionally biased region" description="Acidic residues" evidence="1">
    <location>
        <begin position="310"/>
        <end position="326"/>
    </location>
</feature>
<reference evidence="3 4" key="1">
    <citation type="journal article" date="2018" name="Mol. Plant">
        <title>The genome of Artemisia annua provides insight into the evolution of Asteraceae family and artemisinin biosynthesis.</title>
        <authorList>
            <person name="Shen Q."/>
            <person name="Zhang L."/>
            <person name="Liao Z."/>
            <person name="Wang S."/>
            <person name="Yan T."/>
            <person name="Shi P."/>
            <person name="Liu M."/>
            <person name="Fu X."/>
            <person name="Pan Q."/>
            <person name="Wang Y."/>
            <person name="Lv Z."/>
            <person name="Lu X."/>
            <person name="Zhang F."/>
            <person name="Jiang W."/>
            <person name="Ma Y."/>
            <person name="Chen M."/>
            <person name="Hao X."/>
            <person name="Li L."/>
            <person name="Tang Y."/>
            <person name="Lv G."/>
            <person name="Zhou Y."/>
            <person name="Sun X."/>
            <person name="Brodelius P.E."/>
            <person name="Rose J.K.C."/>
            <person name="Tang K."/>
        </authorList>
    </citation>
    <scope>NUCLEOTIDE SEQUENCE [LARGE SCALE GENOMIC DNA]</scope>
    <source>
        <strain evidence="4">cv. Huhao1</strain>
        <tissue evidence="3">Leaf</tissue>
    </source>
</reference>
<dbReference type="PANTHER" id="PTHR31923">
    <property type="entry name" value="BSD DOMAIN-CONTAINING PROTEIN"/>
    <property type="match status" value="1"/>
</dbReference>
<dbReference type="SUPFAM" id="SSF140383">
    <property type="entry name" value="BSD domain-like"/>
    <property type="match status" value="1"/>
</dbReference>
<dbReference type="PANTHER" id="PTHR31923:SF4">
    <property type="entry name" value="BSD DOMAIN-CONTAINING PROTEIN"/>
    <property type="match status" value="1"/>
</dbReference>
<dbReference type="SMART" id="SM00751">
    <property type="entry name" value="BSD"/>
    <property type="match status" value="1"/>
</dbReference>
<dbReference type="Proteomes" id="UP000245207">
    <property type="component" value="Unassembled WGS sequence"/>
</dbReference>
<dbReference type="InterPro" id="IPR005607">
    <property type="entry name" value="BSD_dom"/>
</dbReference>
<proteinExistence type="predicted"/>
<feature type="compositionally biased region" description="Basic and acidic residues" evidence="1">
    <location>
        <begin position="273"/>
        <end position="291"/>
    </location>
</feature>
<dbReference type="Pfam" id="PF03909">
    <property type="entry name" value="BSD"/>
    <property type="match status" value="1"/>
</dbReference>
<sequence>MSWLARSIANTLNLDDDKNNNSPNEGGIKQDLSDLTQTLTQGITSFISPGPSDGIRRDFAEIGGKFRTSISNLSNNLHVADFTKLASHLLHLDSDSDSDGDDVVGVTDEVVVFVKDVVMHPQTWLDFPLPHNENEDFKLSDVQQEHVLAVERLVPGLSALRIELCPGYMSESSFWKIYFVLLHPRLERHAAELLSTHEILKVRATLTHELKNRPYALSNEEPPGSNLSSGNLPDSVPLEVSAMETCTPAVSTDTGTVKHPSHSDEIPIVDKSQIQEEPHDTAKAEDDTDDWLKEESSEIVSSRVTIPIGNDEDVSFSDFEDDDDDGNIPIHYKKATYTSDSSIKESQGWVQLGRSSTDSGKDSDFSTIDVA</sequence>
<dbReference type="PROSITE" id="PS50858">
    <property type="entry name" value="BSD"/>
    <property type="match status" value="1"/>
</dbReference>
<evidence type="ECO:0000259" key="2">
    <source>
        <dbReference type="PROSITE" id="PS50858"/>
    </source>
</evidence>
<accession>A0A2U1NR72</accession>
<name>A0A2U1NR72_ARTAN</name>
<organism evidence="3 4">
    <name type="scientific">Artemisia annua</name>
    <name type="common">Sweet wormwood</name>
    <dbReference type="NCBI Taxonomy" id="35608"/>
    <lineage>
        <taxon>Eukaryota</taxon>
        <taxon>Viridiplantae</taxon>
        <taxon>Streptophyta</taxon>
        <taxon>Embryophyta</taxon>
        <taxon>Tracheophyta</taxon>
        <taxon>Spermatophyta</taxon>
        <taxon>Magnoliopsida</taxon>
        <taxon>eudicotyledons</taxon>
        <taxon>Gunneridae</taxon>
        <taxon>Pentapetalae</taxon>
        <taxon>asterids</taxon>
        <taxon>campanulids</taxon>
        <taxon>Asterales</taxon>
        <taxon>Asteraceae</taxon>
        <taxon>Asteroideae</taxon>
        <taxon>Anthemideae</taxon>
        <taxon>Artemisiinae</taxon>
        <taxon>Artemisia</taxon>
    </lineage>
</organism>
<evidence type="ECO:0000313" key="4">
    <source>
        <dbReference type="Proteomes" id="UP000245207"/>
    </source>
</evidence>
<evidence type="ECO:0000313" key="3">
    <source>
        <dbReference type="EMBL" id="PWA75981.1"/>
    </source>
</evidence>
<gene>
    <name evidence="3" type="ORF">CTI12_AA238040</name>
</gene>
<protein>
    <submittedName>
        <fullName evidence="3">BSD-like protein</fullName>
    </submittedName>
</protein>
<dbReference type="OrthoDB" id="2021158at2759"/>
<feature type="region of interest" description="Disordered" evidence="1">
    <location>
        <begin position="250"/>
        <end position="291"/>
    </location>
</feature>